<dbReference type="Proteomes" id="UP000294743">
    <property type="component" value="Unassembled WGS sequence"/>
</dbReference>
<evidence type="ECO:0000256" key="6">
    <source>
        <dbReference type="ARBA" id="ARBA00022898"/>
    </source>
</evidence>
<dbReference type="GO" id="GO:0042802">
    <property type="term" value="F:identical protein binding"/>
    <property type="evidence" value="ECO:0007669"/>
    <property type="project" value="TreeGrafter"/>
</dbReference>
<keyword evidence="4 8" id="KW-0032">Aminotransferase</keyword>
<dbReference type="InterPro" id="IPR015421">
    <property type="entry name" value="PyrdxlP-dep_Trfase_major"/>
</dbReference>
<name>A0A4R7ZB33_9FIRM</name>
<accession>A0A4R7ZB33</accession>
<comment type="caution">
    <text evidence="8">The sequence shown here is derived from an EMBL/GenBank/DDBJ whole genome shotgun (WGS) entry which is preliminary data.</text>
</comment>
<dbReference type="GO" id="GO:0008483">
    <property type="term" value="F:transaminase activity"/>
    <property type="evidence" value="ECO:0007669"/>
    <property type="project" value="UniProtKB-KW"/>
</dbReference>
<comment type="subunit">
    <text evidence="3">Homodimer.</text>
</comment>
<keyword evidence="9" id="KW-1185">Reference proteome</keyword>
<evidence type="ECO:0000256" key="1">
    <source>
        <dbReference type="ARBA" id="ARBA00001933"/>
    </source>
</evidence>
<dbReference type="AlphaFoldDB" id="A0A4R7ZB33"/>
<dbReference type="RefSeq" id="WP_134170495.1">
    <property type="nucleotide sequence ID" value="NZ_SODD01000034.1"/>
</dbReference>
<comment type="cofactor">
    <cofactor evidence="1">
        <name>pyridoxal 5'-phosphate</name>
        <dbReference type="ChEBI" id="CHEBI:597326"/>
    </cofactor>
</comment>
<feature type="domain" description="Aminotransferase class I/classII large" evidence="7">
    <location>
        <begin position="74"/>
        <end position="399"/>
    </location>
</feature>
<proteinExistence type="inferred from homology"/>
<dbReference type="InterPro" id="IPR015422">
    <property type="entry name" value="PyrdxlP-dep_Trfase_small"/>
</dbReference>
<evidence type="ECO:0000313" key="8">
    <source>
        <dbReference type="EMBL" id="TDW14707.1"/>
    </source>
</evidence>
<evidence type="ECO:0000256" key="3">
    <source>
        <dbReference type="ARBA" id="ARBA00011738"/>
    </source>
</evidence>
<gene>
    <name evidence="8" type="ORF">EDD63_13417</name>
</gene>
<evidence type="ECO:0000256" key="5">
    <source>
        <dbReference type="ARBA" id="ARBA00022679"/>
    </source>
</evidence>
<dbReference type="GO" id="GO:0030170">
    <property type="term" value="F:pyridoxal phosphate binding"/>
    <property type="evidence" value="ECO:0007669"/>
    <property type="project" value="InterPro"/>
</dbReference>
<evidence type="ECO:0000256" key="2">
    <source>
        <dbReference type="ARBA" id="ARBA00007441"/>
    </source>
</evidence>
<dbReference type="SUPFAM" id="SSF53383">
    <property type="entry name" value="PLP-dependent transferases"/>
    <property type="match status" value="1"/>
</dbReference>
<dbReference type="Pfam" id="PF00155">
    <property type="entry name" value="Aminotran_1_2"/>
    <property type="match status" value="1"/>
</dbReference>
<dbReference type="CDD" id="cd00609">
    <property type="entry name" value="AAT_like"/>
    <property type="match status" value="1"/>
</dbReference>
<dbReference type="PANTHER" id="PTHR11879">
    <property type="entry name" value="ASPARTATE AMINOTRANSFERASE"/>
    <property type="match status" value="1"/>
</dbReference>
<dbReference type="Gene3D" id="3.90.1150.10">
    <property type="entry name" value="Aspartate Aminotransferase, domain 1"/>
    <property type="match status" value="1"/>
</dbReference>
<dbReference type="GO" id="GO:0006520">
    <property type="term" value="P:amino acid metabolic process"/>
    <property type="evidence" value="ECO:0007669"/>
    <property type="project" value="InterPro"/>
</dbReference>
<dbReference type="Gene3D" id="3.40.640.10">
    <property type="entry name" value="Type I PLP-dependent aspartate aminotransferase-like (Major domain)"/>
    <property type="match status" value="1"/>
</dbReference>
<keyword evidence="5 8" id="KW-0808">Transferase</keyword>
<evidence type="ECO:0000256" key="4">
    <source>
        <dbReference type="ARBA" id="ARBA00022576"/>
    </source>
</evidence>
<dbReference type="EMBL" id="SODD01000034">
    <property type="protein sequence ID" value="TDW14707.1"/>
    <property type="molecule type" value="Genomic_DNA"/>
</dbReference>
<organism evidence="8 9">
    <name type="scientific">Breznakia blatticola</name>
    <dbReference type="NCBI Taxonomy" id="1754012"/>
    <lineage>
        <taxon>Bacteria</taxon>
        <taxon>Bacillati</taxon>
        <taxon>Bacillota</taxon>
        <taxon>Erysipelotrichia</taxon>
        <taxon>Erysipelotrichales</taxon>
        <taxon>Erysipelotrichaceae</taxon>
        <taxon>Breznakia</taxon>
    </lineage>
</organism>
<dbReference type="InterPro" id="IPR000796">
    <property type="entry name" value="Asp_trans"/>
</dbReference>
<dbReference type="OrthoDB" id="9766445at2"/>
<evidence type="ECO:0000259" key="7">
    <source>
        <dbReference type="Pfam" id="PF00155"/>
    </source>
</evidence>
<dbReference type="PANTHER" id="PTHR11879:SF22">
    <property type="entry name" value="ASPARTATE AMINOTRANSFERASE, MITOCHONDRIAL"/>
    <property type="match status" value="1"/>
</dbReference>
<keyword evidence="6" id="KW-0663">Pyridoxal phosphate</keyword>
<dbReference type="InterPro" id="IPR004839">
    <property type="entry name" value="Aminotransferase_I/II_large"/>
</dbReference>
<comment type="similarity">
    <text evidence="2">Belongs to the class-I pyridoxal-phosphate-dependent aminotransferase family.</text>
</comment>
<reference evidence="8 9" key="1">
    <citation type="submission" date="2019-03" db="EMBL/GenBank/DDBJ databases">
        <title>Genomic Encyclopedia of Type Strains, Phase IV (KMG-IV): sequencing the most valuable type-strain genomes for metagenomic binning, comparative biology and taxonomic classification.</title>
        <authorList>
            <person name="Goeker M."/>
        </authorList>
    </citation>
    <scope>NUCLEOTIDE SEQUENCE [LARGE SCALE GENOMIC DNA]</scope>
    <source>
        <strain evidence="8 9">DSM 28867</strain>
    </source>
</reference>
<sequence>MKTFIKENVNTTPIVDNVFSIVSKAKEAIAKVGADQVVDATIGSLYGEDGKLVAFESVYRPYDAIDDRLKAAYAQSFVGNDDYRKAVYDWVVQDSKLDLEHSVLATPGGSGAVSTTISMLLDENETLIIPEIAWGSYKLMATMNNIDTVCYSLFDGDGFNLDDFKKTCKNVMKKQGKVLVIINDPCHNPTGYTLTSEEWDAVMDIANELGKEGPFIILNDIAYIDFAWDFKASRNYMHAFNKMSDDVMVIVAFSCSKTLTAYGLRCGAAMILAKQKESVRQVEIVMEKAARAIWSNIPNAAMKNFVYVTKEGKEDFEKEKDSYVALLKKRSDIFIEEADACGLTYYPYREGFFVTLRYEDPDMQTKMHEACMAENIFTVKVNKGIRVALCSLSVDKVKGLAYKMKEINDKL</sequence>
<dbReference type="InterPro" id="IPR015424">
    <property type="entry name" value="PyrdxlP-dep_Trfase"/>
</dbReference>
<evidence type="ECO:0000313" key="9">
    <source>
        <dbReference type="Proteomes" id="UP000294743"/>
    </source>
</evidence>
<protein>
    <submittedName>
        <fullName evidence="8">Aspartate aminotransferase/aromatic-amino-acid transaminase</fullName>
    </submittedName>
</protein>